<dbReference type="FunFam" id="1.10.10.10:FF:000001">
    <property type="entry name" value="LysR family transcriptional regulator"/>
    <property type="match status" value="1"/>
</dbReference>
<keyword evidence="7" id="KW-1185">Reference proteome</keyword>
<keyword evidence="4" id="KW-0804">Transcription</keyword>
<dbReference type="STRING" id="78245.Xaut_1043"/>
<evidence type="ECO:0000256" key="1">
    <source>
        <dbReference type="ARBA" id="ARBA00009437"/>
    </source>
</evidence>
<comment type="similarity">
    <text evidence="1">Belongs to the LysR transcriptional regulatory family.</text>
</comment>
<dbReference type="PhylomeDB" id="A7IE51"/>
<evidence type="ECO:0000313" key="7">
    <source>
        <dbReference type="Proteomes" id="UP000002417"/>
    </source>
</evidence>
<dbReference type="KEGG" id="xau:Xaut_1043"/>
<evidence type="ECO:0000256" key="4">
    <source>
        <dbReference type="ARBA" id="ARBA00023163"/>
    </source>
</evidence>
<dbReference type="PROSITE" id="PS50931">
    <property type="entry name" value="HTH_LYSR"/>
    <property type="match status" value="1"/>
</dbReference>
<dbReference type="EMBL" id="CP000781">
    <property type="protein sequence ID" value="ABS66294.1"/>
    <property type="molecule type" value="Genomic_DNA"/>
</dbReference>
<keyword evidence="2" id="KW-0805">Transcription regulation</keyword>
<dbReference type="eggNOG" id="COG0583">
    <property type="taxonomic scope" value="Bacteria"/>
</dbReference>
<proteinExistence type="inferred from homology"/>
<dbReference type="SUPFAM" id="SSF46785">
    <property type="entry name" value="Winged helix' DNA-binding domain"/>
    <property type="match status" value="1"/>
</dbReference>
<dbReference type="GO" id="GO:0003700">
    <property type="term" value="F:DNA-binding transcription factor activity"/>
    <property type="evidence" value="ECO:0007669"/>
    <property type="project" value="InterPro"/>
</dbReference>
<evidence type="ECO:0000256" key="3">
    <source>
        <dbReference type="ARBA" id="ARBA00023125"/>
    </source>
</evidence>
<dbReference type="Gene3D" id="1.10.10.10">
    <property type="entry name" value="Winged helix-like DNA-binding domain superfamily/Winged helix DNA-binding domain"/>
    <property type="match status" value="1"/>
</dbReference>
<dbReference type="Proteomes" id="UP000002417">
    <property type="component" value="Chromosome"/>
</dbReference>
<dbReference type="PANTHER" id="PTHR30346">
    <property type="entry name" value="TRANSCRIPTIONAL DUAL REGULATOR HCAR-RELATED"/>
    <property type="match status" value="1"/>
</dbReference>
<name>A7IE51_XANP2</name>
<dbReference type="CDD" id="cd08412">
    <property type="entry name" value="PBP2_PAO1_like"/>
    <property type="match status" value="1"/>
</dbReference>
<dbReference type="InterPro" id="IPR036390">
    <property type="entry name" value="WH_DNA-bd_sf"/>
</dbReference>
<keyword evidence="3" id="KW-0238">DNA-binding</keyword>
<dbReference type="InterPro" id="IPR005119">
    <property type="entry name" value="LysR_subst-bd"/>
</dbReference>
<evidence type="ECO:0000259" key="5">
    <source>
        <dbReference type="PROSITE" id="PS50931"/>
    </source>
</evidence>
<gene>
    <name evidence="6" type="ordered locus">Xaut_1043</name>
</gene>
<dbReference type="Gene3D" id="3.40.190.10">
    <property type="entry name" value="Periplasmic binding protein-like II"/>
    <property type="match status" value="2"/>
</dbReference>
<feature type="domain" description="HTH lysR-type" evidence="5">
    <location>
        <begin position="16"/>
        <end position="74"/>
    </location>
</feature>
<organism evidence="6 7">
    <name type="scientific">Xanthobacter autotrophicus (strain ATCC BAA-1158 / Py2)</name>
    <dbReference type="NCBI Taxonomy" id="78245"/>
    <lineage>
        <taxon>Bacteria</taxon>
        <taxon>Pseudomonadati</taxon>
        <taxon>Pseudomonadota</taxon>
        <taxon>Alphaproteobacteria</taxon>
        <taxon>Hyphomicrobiales</taxon>
        <taxon>Xanthobacteraceae</taxon>
        <taxon>Xanthobacter</taxon>
    </lineage>
</organism>
<dbReference type="Pfam" id="PF00126">
    <property type="entry name" value="HTH_1"/>
    <property type="match status" value="1"/>
</dbReference>
<dbReference type="PANTHER" id="PTHR30346:SF0">
    <property type="entry name" value="HCA OPERON TRANSCRIPTIONAL ACTIVATOR HCAR"/>
    <property type="match status" value="1"/>
</dbReference>
<dbReference type="GO" id="GO:0032993">
    <property type="term" value="C:protein-DNA complex"/>
    <property type="evidence" value="ECO:0007669"/>
    <property type="project" value="TreeGrafter"/>
</dbReference>
<dbReference type="AlphaFoldDB" id="A7IE51"/>
<dbReference type="InterPro" id="IPR000847">
    <property type="entry name" value="LysR_HTH_N"/>
</dbReference>
<evidence type="ECO:0000256" key="2">
    <source>
        <dbReference type="ARBA" id="ARBA00023015"/>
    </source>
</evidence>
<reference evidence="6 7" key="1">
    <citation type="submission" date="2007-07" db="EMBL/GenBank/DDBJ databases">
        <title>Complete sequence of chromosome of Xanthobacter autotrophicus Py2.</title>
        <authorList>
            <consortium name="US DOE Joint Genome Institute"/>
            <person name="Copeland A."/>
            <person name="Lucas S."/>
            <person name="Lapidus A."/>
            <person name="Barry K."/>
            <person name="Glavina del Rio T."/>
            <person name="Hammon N."/>
            <person name="Israni S."/>
            <person name="Dalin E."/>
            <person name="Tice H."/>
            <person name="Pitluck S."/>
            <person name="Sims D."/>
            <person name="Brettin T."/>
            <person name="Bruce D."/>
            <person name="Detter J.C."/>
            <person name="Han C."/>
            <person name="Tapia R."/>
            <person name="Brainard J."/>
            <person name="Schmutz J."/>
            <person name="Larimer F."/>
            <person name="Land M."/>
            <person name="Hauser L."/>
            <person name="Kyrpides N."/>
            <person name="Kim E."/>
            <person name="Ensigns S.A."/>
            <person name="Richardson P."/>
        </authorList>
    </citation>
    <scope>NUCLEOTIDE SEQUENCE [LARGE SCALE GENOMIC DNA]</scope>
    <source>
        <strain evidence="7">ATCC BAA-1158 / Py2</strain>
    </source>
</reference>
<protein>
    <submittedName>
        <fullName evidence="6">Transcriptional regulator, LysR family</fullName>
    </submittedName>
</protein>
<dbReference type="InterPro" id="IPR036388">
    <property type="entry name" value="WH-like_DNA-bd_sf"/>
</dbReference>
<dbReference type="Pfam" id="PF03466">
    <property type="entry name" value="LysR_substrate"/>
    <property type="match status" value="1"/>
</dbReference>
<accession>A7IE51</accession>
<dbReference type="HOGENOM" id="CLU_039613_6_4_5"/>
<evidence type="ECO:0000313" key="6">
    <source>
        <dbReference type="EMBL" id="ABS66294.1"/>
    </source>
</evidence>
<dbReference type="GO" id="GO:0003677">
    <property type="term" value="F:DNA binding"/>
    <property type="evidence" value="ECO:0007669"/>
    <property type="project" value="UniProtKB-KW"/>
</dbReference>
<sequence length="316" mass="35268">MNRSEGEDGWRDVPNLSLRQLAYFLTAANQLSVLRAAEALNVSPSSVSTAISQMERILGVKLFMRRHARGMLLTPAGRDLAVHARSILLHVREIETMGERGGPRAAIRLSIGCLNTLAPYLVPRLMQEVEKEHPKIQARWHEDSHDSLLEGLHSGALDLAILYDYDLPTTVQAITLRTMPVQLVVPAGHTVLQRERLRLANVAKEPFILLDLPKTRDYFLSIFAAERIEPRIGYRTGSFEMLRSMVASGFGYTVLNFSPPYVAPDQGGLVSRPLDGPFRPQELVIARLYRTRPPSRLEQLVETVKASVSKLKTSTG</sequence>
<dbReference type="OrthoDB" id="8679465at2"/>
<dbReference type="SUPFAM" id="SSF53850">
    <property type="entry name" value="Periplasmic binding protein-like II"/>
    <property type="match status" value="1"/>
</dbReference>